<dbReference type="EMBL" id="GL736189">
    <property type="protein sequence ID" value="EFX60524.1"/>
    <property type="molecule type" value="Genomic_DNA"/>
</dbReference>
<keyword evidence="3" id="KW-1185">Reference proteome</keyword>
<reference evidence="2 3" key="1">
    <citation type="journal article" date="2011" name="Science">
        <title>The ecoresponsive genome of Daphnia pulex.</title>
        <authorList>
            <person name="Colbourne J.K."/>
            <person name="Pfrender M.E."/>
            <person name="Gilbert D."/>
            <person name="Thomas W.K."/>
            <person name="Tucker A."/>
            <person name="Oakley T.H."/>
            <person name="Tokishita S."/>
            <person name="Aerts A."/>
            <person name="Arnold G.J."/>
            <person name="Basu M.K."/>
            <person name="Bauer D.J."/>
            <person name="Caceres C.E."/>
            <person name="Carmel L."/>
            <person name="Casola C."/>
            <person name="Choi J.H."/>
            <person name="Detter J.C."/>
            <person name="Dong Q."/>
            <person name="Dusheyko S."/>
            <person name="Eads B.D."/>
            <person name="Frohlich T."/>
            <person name="Geiler-Samerotte K.A."/>
            <person name="Gerlach D."/>
            <person name="Hatcher P."/>
            <person name="Jogdeo S."/>
            <person name="Krijgsveld J."/>
            <person name="Kriventseva E.V."/>
            <person name="Kultz D."/>
            <person name="Laforsch C."/>
            <person name="Lindquist E."/>
            <person name="Lopez J."/>
            <person name="Manak J.R."/>
            <person name="Muller J."/>
            <person name="Pangilinan J."/>
            <person name="Patwardhan R.P."/>
            <person name="Pitluck S."/>
            <person name="Pritham E.J."/>
            <person name="Rechtsteiner A."/>
            <person name="Rho M."/>
            <person name="Rogozin I.B."/>
            <person name="Sakarya O."/>
            <person name="Salamov A."/>
            <person name="Schaack S."/>
            <person name="Shapiro H."/>
            <person name="Shiga Y."/>
            <person name="Skalitzky C."/>
            <person name="Smith Z."/>
            <person name="Souvorov A."/>
            <person name="Sung W."/>
            <person name="Tang Z."/>
            <person name="Tsuchiya D."/>
            <person name="Tu H."/>
            <person name="Vos H."/>
            <person name="Wang M."/>
            <person name="Wolf Y.I."/>
            <person name="Yamagata H."/>
            <person name="Yamada T."/>
            <person name="Ye Y."/>
            <person name="Shaw J.R."/>
            <person name="Andrews J."/>
            <person name="Crease T.J."/>
            <person name="Tang H."/>
            <person name="Lucas S.M."/>
            <person name="Robertson H.M."/>
            <person name="Bork P."/>
            <person name="Koonin E.V."/>
            <person name="Zdobnov E.M."/>
            <person name="Grigoriev I.V."/>
            <person name="Lynch M."/>
            <person name="Boore J.L."/>
        </authorList>
    </citation>
    <scope>NUCLEOTIDE SEQUENCE [LARGE SCALE GENOMIC DNA]</scope>
</reference>
<sequence>MAGLGGDRGRSGCERALGLGTHHRAGLHLQKADQSKRRRSVSVLGARGGTAVASAPALQIAGLRRAQHPLHSLSRPQQSDIGRDAAPAGINAVTQGCRLALKGEDPVGALVVRVGQQGGVILSGRLIHDDGDQRGAQTPAFRRGRQLRQHGRAVAAVGGGEDHHSRRLQLGLQLRPGLAVEGFDLTVSGAAVERKNMGLLLGAPEREQALAVAQQAGVIVVLAGGAQFAQLEAPALILRQPGAQTLGLCRTVEAAPDDGQIRTGRDHIGMFGGRIGQGLDRTLR</sequence>
<dbReference type="HOGENOM" id="CLU_985415_0_0_1"/>
<name>E9I656_DAPPU</name>
<dbReference type="KEGG" id="dpx:DAPPUDRAFT_123864"/>
<gene>
    <name evidence="2" type="ORF">DAPPUDRAFT_123864</name>
</gene>
<feature type="region of interest" description="Disordered" evidence="1">
    <location>
        <begin position="24"/>
        <end position="43"/>
    </location>
</feature>
<evidence type="ECO:0000256" key="1">
    <source>
        <dbReference type="SAM" id="MobiDB-lite"/>
    </source>
</evidence>
<accession>E9I656</accession>
<organism evidence="2 3">
    <name type="scientific">Daphnia pulex</name>
    <name type="common">Water flea</name>
    <dbReference type="NCBI Taxonomy" id="6669"/>
    <lineage>
        <taxon>Eukaryota</taxon>
        <taxon>Metazoa</taxon>
        <taxon>Ecdysozoa</taxon>
        <taxon>Arthropoda</taxon>
        <taxon>Crustacea</taxon>
        <taxon>Branchiopoda</taxon>
        <taxon>Diplostraca</taxon>
        <taxon>Cladocera</taxon>
        <taxon>Anomopoda</taxon>
        <taxon>Daphniidae</taxon>
        <taxon>Daphnia</taxon>
    </lineage>
</organism>
<evidence type="ECO:0000313" key="2">
    <source>
        <dbReference type="EMBL" id="EFX60524.1"/>
    </source>
</evidence>
<evidence type="ECO:0000313" key="3">
    <source>
        <dbReference type="Proteomes" id="UP000000305"/>
    </source>
</evidence>
<dbReference type="Proteomes" id="UP000000305">
    <property type="component" value="Unassembled WGS sequence"/>
</dbReference>
<protein>
    <submittedName>
        <fullName evidence="2">Uncharacterized protein</fullName>
    </submittedName>
</protein>
<feature type="non-terminal residue" evidence="2">
    <location>
        <position position="1"/>
    </location>
</feature>
<dbReference type="AlphaFoldDB" id="E9I656"/>
<dbReference type="InParanoid" id="E9I656"/>
<proteinExistence type="predicted"/>